<keyword evidence="2" id="KW-1185">Reference proteome</keyword>
<organism evidence="1 2">
    <name type="scientific">Dentiscutata heterogama</name>
    <dbReference type="NCBI Taxonomy" id="1316150"/>
    <lineage>
        <taxon>Eukaryota</taxon>
        <taxon>Fungi</taxon>
        <taxon>Fungi incertae sedis</taxon>
        <taxon>Mucoromycota</taxon>
        <taxon>Glomeromycotina</taxon>
        <taxon>Glomeromycetes</taxon>
        <taxon>Diversisporales</taxon>
        <taxon>Gigasporaceae</taxon>
        <taxon>Dentiscutata</taxon>
    </lineage>
</organism>
<accession>A0ACA9QJH7</accession>
<dbReference type="Proteomes" id="UP000789702">
    <property type="component" value="Unassembled WGS sequence"/>
</dbReference>
<dbReference type="EMBL" id="CAJVPU010048317">
    <property type="protein sequence ID" value="CAG8755375.1"/>
    <property type="molecule type" value="Genomic_DNA"/>
</dbReference>
<comment type="caution">
    <text evidence="1">The sequence shown here is derived from an EMBL/GenBank/DDBJ whole genome shotgun (WGS) entry which is preliminary data.</text>
</comment>
<proteinExistence type="predicted"/>
<sequence length="61" mass="7324">NKPNEYLNDKSDEQSDNRFNKQEELYERQIFKTVKEAYAVVKTFAQLNEFGIRKEHVEKDA</sequence>
<name>A0ACA9QJH7_9GLOM</name>
<reference evidence="1" key="1">
    <citation type="submission" date="2021-06" db="EMBL/GenBank/DDBJ databases">
        <authorList>
            <person name="Kallberg Y."/>
            <person name="Tangrot J."/>
            <person name="Rosling A."/>
        </authorList>
    </citation>
    <scope>NUCLEOTIDE SEQUENCE</scope>
    <source>
        <strain evidence="1">IL203A</strain>
    </source>
</reference>
<evidence type="ECO:0000313" key="2">
    <source>
        <dbReference type="Proteomes" id="UP000789702"/>
    </source>
</evidence>
<feature type="non-terminal residue" evidence="1">
    <location>
        <position position="61"/>
    </location>
</feature>
<gene>
    <name evidence="1" type="ORF">DHETER_LOCUS14908</name>
</gene>
<evidence type="ECO:0000313" key="1">
    <source>
        <dbReference type="EMBL" id="CAG8755375.1"/>
    </source>
</evidence>
<protein>
    <submittedName>
        <fullName evidence="1">11644_t:CDS:1</fullName>
    </submittedName>
</protein>
<feature type="non-terminal residue" evidence="1">
    <location>
        <position position="1"/>
    </location>
</feature>